<evidence type="ECO:0000256" key="5">
    <source>
        <dbReference type="ARBA" id="ARBA00022840"/>
    </source>
</evidence>
<feature type="region of interest" description="Disordered" evidence="10">
    <location>
        <begin position="343"/>
        <end position="377"/>
    </location>
</feature>
<evidence type="ECO:0000256" key="4">
    <source>
        <dbReference type="ARBA" id="ARBA00022741"/>
    </source>
</evidence>
<dbReference type="InterPro" id="IPR027640">
    <property type="entry name" value="Kinesin-like_fam"/>
</dbReference>
<feature type="compositionally biased region" description="Polar residues" evidence="10">
    <location>
        <begin position="853"/>
        <end position="868"/>
    </location>
</feature>
<evidence type="ECO:0000256" key="3">
    <source>
        <dbReference type="ARBA" id="ARBA00022490"/>
    </source>
</evidence>
<evidence type="ECO:0000256" key="8">
    <source>
        <dbReference type="RuleBase" id="RU000394"/>
    </source>
</evidence>
<dbReference type="SMART" id="SM00129">
    <property type="entry name" value="KISc"/>
    <property type="match status" value="1"/>
</dbReference>
<dbReference type="PROSITE" id="PS50067">
    <property type="entry name" value="KINESIN_MOTOR_2"/>
    <property type="match status" value="1"/>
</dbReference>
<feature type="region of interest" description="Disordered" evidence="10">
    <location>
        <begin position="608"/>
        <end position="630"/>
    </location>
</feature>
<keyword evidence="3" id="KW-0963">Cytoplasm</keyword>
<dbReference type="AlphaFoldDB" id="A0A8J4PNR6"/>
<dbReference type="GO" id="GO:0008017">
    <property type="term" value="F:microtubule binding"/>
    <property type="evidence" value="ECO:0007669"/>
    <property type="project" value="InterPro"/>
</dbReference>
<dbReference type="Gene3D" id="3.40.850.10">
    <property type="entry name" value="Kinesin motor domain"/>
    <property type="match status" value="1"/>
</dbReference>
<proteinExistence type="inferred from homology"/>
<comment type="subcellular location">
    <subcellularLocation>
        <location evidence="1">Cytoplasm</location>
    </subcellularLocation>
</comment>
<feature type="coiled-coil region" evidence="9">
    <location>
        <begin position="135"/>
        <end position="169"/>
    </location>
</feature>
<keyword evidence="5 8" id="KW-0067">ATP-binding</keyword>
<dbReference type="GO" id="GO:0005737">
    <property type="term" value="C:cytoplasm"/>
    <property type="evidence" value="ECO:0007669"/>
    <property type="project" value="UniProtKB-SubCell"/>
</dbReference>
<dbReference type="PANTHER" id="PTHR47969">
    <property type="entry name" value="CHROMOSOME-ASSOCIATED KINESIN KIF4A-RELATED"/>
    <property type="match status" value="1"/>
</dbReference>
<dbReference type="GO" id="GO:0007052">
    <property type="term" value="P:mitotic spindle organization"/>
    <property type="evidence" value="ECO:0007669"/>
    <property type="project" value="TreeGrafter"/>
</dbReference>
<dbReference type="Proteomes" id="UP000695562">
    <property type="component" value="Unassembled WGS sequence"/>
</dbReference>
<evidence type="ECO:0000256" key="2">
    <source>
        <dbReference type="ARBA" id="ARBA00022448"/>
    </source>
</evidence>
<feature type="compositionally biased region" description="Polar residues" evidence="10">
    <location>
        <begin position="875"/>
        <end position="890"/>
    </location>
</feature>
<feature type="region of interest" description="Disordered" evidence="10">
    <location>
        <begin position="177"/>
        <end position="214"/>
    </location>
</feature>
<dbReference type="InterPro" id="IPR036961">
    <property type="entry name" value="Kinesin_motor_dom_sf"/>
</dbReference>
<comment type="similarity">
    <text evidence="7 8">Belongs to the TRAFAC class myosin-kinesin ATPase superfamily. Kinesin family.</text>
</comment>
<feature type="compositionally biased region" description="Polar residues" evidence="10">
    <location>
        <begin position="788"/>
        <end position="800"/>
    </location>
</feature>
<dbReference type="InterPro" id="IPR027417">
    <property type="entry name" value="P-loop_NTPase"/>
</dbReference>
<dbReference type="OrthoDB" id="3176171at2759"/>
<evidence type="ECO:0000256" key="9">
    <source>
        <dbReference type="SAM" id="Coils"/>
    </source>
</evidence>
<evidence type="ECO:0000256" key="7">
    <source>
        <dbReference type="PROSITE-ProRule" id="PRU00283"/>
    </source>
</evidence>
<feature type="coiled-coil region" evidence="9">
    <location>
        <begin position="438"/>
        <end position="472"/>
    </location>
</feature>
<dbReference type="GO" id="GO:0005524">
    <property type="term" value="F:ATP binding"/>
    <property type="evidence" value="ECO:0007669"/>
    <property type="project" value="UniProtKB-KW"/>
</dbReference>
<evidence type="ECO:0000313" key="12">
    <source>
        <dbReference type="EMBL" id="KAF2070629.1"/>
    </source>
</evidence>
<feature type="compositionally biased region" description="Polar residues" evidence="10">
    <location>
        <begin position="817"/>
        <end position="828"/>
    </location>
</feature>
<feature type="compositionally biased region" description="Low complexity" evidence="10">
    <location>
        <begin position="891"/>
        <end position="905"/>
    </location>
</feature>
<feature type="coiled-coil region" evidence="9">
    <location>
        <begin position="220"/>
        <end position="275"/>
    </location>
</feature>
<evidence type="ECO:0000256" key="10">
    <source>
        <dbReference type="SAM" id="MobiDB-lite"/>
    </source>
</evidence>
<dbReference type="SUPFAM" id="SSF52540">
    <property type="entry name" value="P-loop containing nucleoside triphosphate hydrolases"/>
    <property type="match status" value="1"/>
</dbReference>
<evidence type="ECO:0000259" key="11">
    <source>
        <dbReference type="PROSITE" id="PS50067"/>
    </source>
</evidence>
<feature type="domain" description="Kinesin motor" evidence="11">
    <location>
        <begin position="1"/>
        <end position="130"/>
    </location>
</feature>
<dbReference type="PANTHER" id="PTHR47969:SF15">
    <property type="entry name" value="CHROMOSOME-ASSOCIATED KINESIN KIF4A-RELATED"/>
    <property type="match status" value="1"/>
</dbReference>
<keyword evidence="4 8" id="KW-0547">Nucleotide-binding</keyword>
<dbReference type="Pfam" id="PF00225">
    <property type="entry name" value="Kinesin"/>
    <property type="match status" value="1"/>
</dbReference>
<dbReference type="GO" id="GO:0005874">
    <property type="term" value="C:microtubule"/>
    <property type="evidence" value="ECO:0007669"/>
    <property type="project" value="UniProtKB-KW"/>
</dbReference>
<feature type="compositionally biased region" description="Gly residues" evidence="10">
    <location>
        <begin position="614"/>
        <end position="627"/>
    </location>
</feature>
<dbReference type="PROSITE" id="PS00411">
    <property type="entry name" value="KINESIN_MOTOR_1"/>
    <property type="match status" value="1"/>
</dbReference>
<keyword evidence="8" id="KW-0505">Motor protein</keyword>
<protein>
    <recommendedName>
        <fullName evidence="8">Kinesin-like protein</fullName>
    </recommendedName>
</protein>
<comment type="caution">
    <text evidence="7">Lacks conserved residue(s) required for the propagation of feature annotation.</text>
</comment>
<gene>
    <name evidence="12" type="ORF">CYY_008053</name>
</gene>
<comment type="caution">
    <text evidence="12">The sequence shown here is derived from an EMBL/GenBank/DDBJ whole genome shotgun (WGS) entry which is preliminary data.</text>
</comment>
<keyword evidence="13" id="KW-1185">Reference proteome</keyword>
<name>A0A8J4PNR6_9MYCE</name>
<feature type="compositionally biased region" description="Low complexity" evidence="10">
    <location>
        <begin position="177"/>
        <end position="212"/>
    </location>
</feature>
<feature type="compositionally biased region" description="Low complexity" evidence="10">
    <location>
        <begin position="801"/>
        <end position="816"/>
    </location>
</feature>
<keyword evidence="8" id="KW-0493">Microtubule</keyword>
<dbReference type="InterPro" id="IPR001752">
    <property type="entry name" value="Kinesin_motor_dom"/>
</dbReference>
<feature type="compositionally biased region" description="Low complexity" evidence="10">
    <location>
        <begin position="343"/>
        <end position="354"/>
    </location>
</feature>
<feature type="compositionally biased region" description="Polar residues" evidence="10">
    <location>
        <begin position="767"/>
        <end position="780"/>
    </location>
</feature>
<evidence type="ECO:0000313" key="13">
    <source>
        <dbReference type="Proteomes" id="UP000695562"/>
    </source>
</evidence>
<dbReference type="GO" id="GO:0003777">
    <property type="term" value="F:microtubule motor activity"/>
    <property type="evidence" value="ECO:0007669"/>
    <property type="project" value="InterPro"/>
</dbReference>
<accession>A0A8J4PNR6</accession>
<organism evidence="12 13">
    <name type="scientific">Polysphondylium violaceum</name>
    <dbReference type="NCBI Taxonomy" id="133409"/>
    <lineage>
        <taxon>Eukaryota</taxon>
        <taxon>Amoebozoa</taxon>
        <taxon>Evosea</taxon>
        <taxon>Eumycetozoa</taxon>
        <taxon>Dictyostelia</taxon>
        <taxon>Dictyosteliales</taxon>
        <taxon>Dictyosteliaceae</taxon>
        <taxon>Polysphondylium</taxon>
    </lineage>
</organism>
<reference evidence="12" key="1">
    <citation type="submission" date="2020-01" db="EMBL/GenBank/DDBJ databases">
        <title>Development of genomics and gene disruption for Polysphondylium violaceum indicates a role for the polyketide synthase stlB in stalk morphogenesis.</title>
        <authorList>
            <person name="Narita B."/>
            <person name="Kawabe Y."/>
            <person name="Kin K."/>
            <person name="Saito T."/>
            <person name="Gibbs R."/>
            <person name="Kuspa A."/>
            <person name="Muzny D."/>
            <person name="Queller D."/>
            <person name="Richards S."/>
            <person name="Strassman J."/>
            <person name="Sucgang R."/>
            <person name="Worley K."/>
            <person name="Schaap P."/>
        </authorList>
    </citation>
    <scope>NUCLEOTIDE SEQUENCE</scope>
    <source>
        <strain evidence="12">QSvi11</strain>
    </source>
</reference>
<dbReference type="PRINTS" id="PR00380">
    <property type="entry name" value="KINESINHEAVY"/>
</dbReference>
<evidence type="ECO:0000256" key="1">
    <source>
        <dbReference type="ARBA" id="ARBA00004496"/>
    </source>
</evidence>
<sequence>MNAESSRSHSIFILSIQQKNLKEGSLKSGKLYLVDLAGSEKISKTGAQGTTLDEAKMINKSLSSLGNVINALTDGKSTHIPYRDSKLTRVLQESLGGNSRTTLVINCSPSSYNEAETLSTLRFGSRAKNIKNKAKINQERSAAELKILLSKAEKEIESLKNYIKELESVSGVVISSTTGTTAKPSLSSPSSSSSSSSSSPINNNISNPSSSLDSGNAELLKSLQEKCITLEKQLFQKEEEKKDLMEQLESQSEQIADKDQELETYSHNTNSLKEQADKFSSLSQQSSSENSLLSAQLTDLKLLLEKSKYESTEQTLVIEGLHSENSSLKSEMNVLLEKIDSLKSTSNSNNNNKRNSLEIESGAALSPTSRPIEDPSVSVSKHAEEWNEKAEQLKLLQRTPSKPKSSVLSTTTTNSPLTTFNLSLGNNNDGSNDNNSTNEIVLAENVEMKKKLLELQQEFEQFKVDKEKEKQEKELEYQQELLAKTTAAVAKDNDGELPSEMILQAEQLRRLLSETSEQKISLEDFKSENSKLKYRIENIEEETRLRMEEELNLLREQTNQKLSEFGVLKESLFRDLENRCQKVIDLELALDEYQDRITTLTERLKRANKINNPNGGGANNSSGGGNDSGETALVQLKLDEVTSIKHQLVMENNKYKNESQRSAKQLALRNEHILLLENTLKESQDRLYKLALNHEAVTLEYNRLKSELDGKKSSLGGGGGGQMLNGARIVKPLRGGGGVQGRTPLSTNLYSNTMKNTKELNSEGMKIQSSPLSISNNKENNTGKDQHNSNPSISVGTTSPSFTSANGSISSSGSTTPKLQNENSSTSIWDIFRKKTPSTSPNIPSQQQQQQQLSPNHHLTSSPTNITPMSPIPVSFSSNYAPAIPTSPSVNNNSNNNNSNNSNEQ</sequence>
<dbReference type="GO" id="GO:0005875">
    <property type="term" value="C:microtubule associated complex"/>
    <property type="evidence" value="ECO:0007669"/>
    <property type="project" value="TreeGrafter"/>
</dbReference>
<dbReference type="EMBL" id="AJWJ01000466">
    <property type="protein sequence ID" value="KAF2070629.1"/>
    <property type="molecule type" value="Genomic_DNA"/>
</dbReference>
<feature type="region of interest" description="Disordered" evidence="10">
    <location>
        <begin position="761"/>
        <end position="905"/>
    </location>
</feature>
<dbReference type="GO" id="GO:0051231">
    <property type="term" value="P:spindle elongation"/>
    <property type="evidence" value="ECO:0007669"/>
    <property type="project" value="TreeGrafter"/>
</dbReference>
<evidence type="ECO:0000256" key="6">
    <source>
        <dbReference type="ARBA" id="ARBA00023054"/>
    </source>
</evidence>
<keyword evidence="2" id="KW-0813">Transport</keyword>
<dbReference type="InterPro" id="IPR019821">
    <property type="entry name" value="Kinesin_motor_CS"/>
</dbReference>
<keyword evidence="6 9" id="KW-0175">Coiled coil</keyword>
<dbReference type="GO" id="GO:0007018">
    <property type="term" value="P:microtubule-based movement"/>
    <property type="evidence" value="ECO:0007669"/>
    <property type="project" value="InterPro"/>
</dbReference>
<feature type="coiled-coil region" evidence="9">
    <location>
        <begin position="522"/>
        <end position="557"/>
    </location>
</feature>